<dbReference type="OrthoDB" id="597608at2"/>
<gene>
    <name evidence="1" type="ordered locus">Cpha266_0549</name>
</gene>
<name>A1BDX8_CHLPD</name>
<proteinExistence type="predicted"/>
<dbReference type="KEGG" id="cph:Cpha266_0549"/>
<organism evidence="1 2">
    <name type="scientific">Chlorobium phaeobacteroides (strain DSM 266 / SMG 266 / 2430)</name>
    <dbReference type="NCBI Taxonomy" id="290317"/>
    <lineage>
        <taxon>Bacteria</taxon>
        <taxon>Pseudomonadati</taxon>
        <taxon>Chlorobiota</taxon>
        <taxon>Chlorobiia</taxon>
        <taxon>Chlorobiales</taxon>
        <taxon>Chlorobiaceae</taxon>
        <taxon>Chlorobium/Pelodictyon group</taxon>
        <taxon>Chlorobium</taxon>
    </lineage>
</organism>
<dbReference type="EMBL" id="CP000492">
    <property type="protein sequence ID" value="ABL64605.1"/>
    <property type="molecule type" value="Genomic_DNA"/>
</dbReference>
<dbReference type="eggNOG" id="ENOG5032VF6">
    <property type="taxonomic scope" value="Bacteria"/>
</dbReference>
<protein>
    <submittedName>
        <fullName evidence="1">Uncharacterized protein</fullName>
    </submittedName>
</protein>
<dbReference type="Proteomes" id="UP000008701">
    <property type="component" value="Chromosome"/>
</dbReference>
<evidence type="ECO:0000313" key="2">
    <source>
        <dbReference type="Proteomes" id="UP000008701"/>
    </source>
</evidence>
<dbReference type="HOGENOM" id="CLU_1494941_0_0_10"/>
<sequence length="183" mass="20181">MFITIHARLLLVPVIALFILQGCGNPSQNGKEEKLAVQQAQQITIIEPSHLVTQQDAEKILGEPVKKAVRTEKPIVGLKLCMYNPVNEQSTSFLQITLTQNGFMLPEGTSTASIYNRLKKNFESTRTDIRDLGDDAFIATGGLYILKENCYIMIAAGNINSEATRTILMDAGKTALDNLSRLK</sequence>
<dbReference type="RefSeq" id="WP_011744438.1">
    <property type="nucleotide sequence ID" value="NC_008639.1"/>
</dbReference>
<reference evidence="1 2" key="1">
    <citation type="submission" date="2006-12" db="EMBL/GenBank/DDBJ databases">
        <title>Complete sequence of Chlorobium phaeobacteroides DSM 266.</title>
        <authorList>
            <consortium name="US DOE Joint Genome Institute"/>
            <person name="Copeland A."/>
            <person name="Lucas S."/>
            <person name="Lapidus A."/>
            <person name="Barry K."/>
            <person name="Detter J.C."/>
            <person name="Glavina del Rio T."/>
            <person name="Hammon N."/>
            <person name="Israni S."/>
            <person name="Pitluck S."/>
            <person name="Goltsman E."/>
            <person name="Schmutz J."/>
            <person name="Larimer F."/>
            <person name="Land M."/>
            <person name="Hauser L."/>
            <person name="Mikhailova N."/>
            <person name="Li T."/>
            <person name="Overmann J."/>
            <person name="Bryant D.A."/>
            <person name="Richardson P."/>
        </authorList>
    </citation>
    <scope>NUCLEOTIDE SEQUENCE [LARGE SCALE GENOMIC DNA]</scope>
    <source>
        <strain evidence="1 2">DSM 266</strain>
    </source>
</reference>
<dbReference type="AlphaFoldDB" id="A1BDX8"/>
<accession>A1BDX8</accession>
<evidence type="ECO:0000313" key="1">
    <source>
        <dbReference type="EMBL" id="ABL64605.1"/>
    </source>
</evidence>
<keyword evidence="2" id="KW-1185">Reference proteome</keyword>